<keyword evidence="3" id="KW-0548">Nucleotidyltransferase</keyword>
<dbReference type="PROSITE" id="PS51094">
    <property type="entry name" value="PTS_EIIA_TYPE_2"/>
    <property type="match status" value="1"/>
</dbReference>
<dbReference type="InterPro" id="IPR003390">
    <property type="entry name" value="DNA_integrity_scan_DisA_N"/>
</dbReference>
<gene>
    <name evidence="8" type="ORF">H5P28_18235</name>
</gene>
<dbReference type="InterPro" id="IPR002178">
    <property type="entry name" value="PTS_EIIA_type-2_dom"/>
</dbReference>
<keyword evidence="9" id="KW-1185">Reference proteome</keyword>
<proteinExistence type="inferred from homology"/>
<evidence type="ECO:0000256" key="1">
    <source>
        <dbReference type="ARBA" id="ARBA00000877"/>
    </source>
</evidence>
<dbReference type="SUPFAM" id="SSF143597">
    <property type="entry name" value="YojJ-like"/>
    <property type="match status" value="1"/>
</dbReference>
<keyword evidence="2" id="KW-0808">Transferase</keyword>
<comment type="catalytic activity">
    <reaction evidence="1">
        <text>2 ATP = 3',3'-c-di-AMP + 2 diphosphate</text>
        <dbReference type="Rhea" id="RHEA:35655"/>
        <dbReference type="ChEBI" id="CHEBI:30616"/>
        <dbReference type="ChEBI" id="CHEBI:33019"/>
        <dbReference type="ChEBI" id="CHEBI:71500"/>
        <dbReference type="EC" id="2.7.7.85"/>
    </reaction>
</comment>
<keyword evidence="5" id="KW-0067">ATP-binding</keyword>
<dbReference type="RefSeq" id="WP_185677127.1">
    <property type="nucleotide sequence ID" value="NZ_JACHVB010000063.1"/>
</dbReference>
<organism evidence="8 9">
    <name type="scientific">Ruficoccus amylovorans</name>
    <dbReference type="NCBI Taxonomy" id="1804625"/>
    <lineage>
        <taxon>Bacteria</taxon>
        <taxon>Pseudomonadati</taxon>
        <taxon>Verrucomicrobiota</taxon>
        <taxon>Opitutia</taxon>
        <taxon>Puniceicoccales</taxon>
        <taxon>Cerasicoccaceae</taxon>
        <taxon>Ruficoccus</taxon>
    </lineage>
</organism>
<dbReference type="Proteomes" id="UP000546464">
    <property type="component" value="Unassembled WGS sequence"/>
</dbReference>
<evidence type="ECO:0000259" key="7">
    <source>
        <dbReference type="PROSITE" id="PS51794"/>
    </source>
</evidence>
<dbReference type="GO" id="GO:0005524">
    <property type="term" value="F:ATP binding"/>
    <property type="evidence" value="ECO:0007669"/>
    <property type="project" value="UniProtKB-KW"/>
</dbReference>
<name>A0A842HM92_9BACT</name>
<dbReference type="SUPFAM" id="SSF55804">
    <property type="entry name" value="Phoshotransferase/anion transport protein"/>
    <property type="match status" value="1"/>
</dbReference>
<protein>
    <submittedName>
        <fullName evidence="8">DNA integrity scanning protein DisA nucleotide-binding domain protein</fullName>
    </submittedName>
</protein>
<dbReference type="InterPro" id="IPR048544">
    <property type="entry name" value="DacZ_P"/>
</dbReference>
<dbReference type="PANTHER" id="PTHR34185:SF1">
    <property type="entry name" value="DIADENYLATE CYCLASE"/>
    <property type="match status" value="1"/>
</dbReference>
<comment type="caution">
    <text evidence="8">The sequence shown here is derived from an EMBL/GenBank/DDBJ whole genome shotgun (WGS) entry which is preliminary data.</text>
</comment>
<dbReference type="Pfam" id="PF00359">
    <property type="entry name" value="PTS_EIIA_2"/>
    <property type="match status" value="1"/>
</dbReference>
<accession>A0A842HM92</accession>
<sequence length="451" mass="50087">MRLDRYIAKNRIIDIVSRDLEGALKELLEVCDLRGEKFDRKELLEELLEREKTMTTYLGSGIALPHVRIEMKRPYLFAIGRCPDGLEFDGHGEYKELRLIFLLLASEREKSYLNVLASLARTFQEPSMVERLTASPDVATLRKNVADAFGRPRDQKRTKDNKFNRLILREAVKIATGAKCSAVMVFGDTFAGGVDAADDFGDFKTLLVTQSASEMTQAKRAFNAIIPVRAFGFNRLSQLRSAMLIGLTRGLIKSNERLCCVGGIPQSNQFDTLVVVDVEREFQSVFTRQSDMLPSSVKPEVLERVLGIATELSVEGREGKPIGTLFVIGEAEKIKPYTKQLVLNPFQGYEREERNILNPFMDETVKEFSFIDGAFLINGDGVLEAAGSMVHAPDFPKEMPSGLGTRHAAANAISVATDCIALVVSASSGQVTLFRRGQMLPLIVRSHSNSL</sequence>
<dbReference type="Gene3D" id="3.40.1700.10">
    <property type="entry name" value="DNA integrity scanning protein, DisA, N-terminal domain"/>
    <property type="match status" value="1"/>
</dbReference>
<dbReference type="InterPro" id="IPR036888">
    <property type="entry name" value="DNA_integrity_DisA_N_sf"/>
</dbReference>
<feature type="domain" description="PTS EIIA type-2" evidence="6">
    <location>
        <begin position="4"/>
        <end position="148"/>
    </location>
</feature>
<evidence type="ECO:0000256" key="3">
    <source>
        <dbReference type="ARBA" id="ARBA00022695"/>
    </source>
</evidence>
<reference evidence="8 9" key="1">
    <citation type="submission" date="2020-07" db="EMBL/GenBank/DDBJ databases">
        <authorList>
            <person name="Feng X."/>
        </authorList>
    </citation>
    <scope>NUCLEOTIDE SEQUENCE [LARGE SCALE GENOMIC DNA]</scope>
    <source>
        <strain evidence="8 9">JCM31066</strain>
    </source>
</reference>
<dbReference type="GO" id="GO:0106408">
    <property type="term" value="F:diadenylate cyclase activity"/>
    <property type="evidence" value="ECO:0007669"/>
    <property type="project" value="UniProtKB-EC"/>
</dbReference>
<dbReference type="PANTHER" id="PTHR34185">
    <property type="entry name" value="DIADENYLATE CYCLASE"/>
    <property type="match status" value="1"/>
</dbReference>
<dbReference type="Pfam" id="PF21755">
    <property type="entry name" value="DacZ_P"/>
    <property type="match status" value="1"/>
</dbReference>
<dbReference type="EMBL" id="JACHVB010000063">
    <property type="protein sequence ID" value="MBC2596211.1"/>
    <property type="molecule type" value="Genomic_DNA"/>
</dbReference>
<evidence type="ECO:0000256" key="4">
    <source>
        <dbReference type="ARBA" id="ARBA00022741"/>
    </source>
</evidence>
<dbReference type="HAMAP" id="MF_00840">
    <property type="entry name" value="DacZ"/>
    <property type="match status" value="1"/>
</dbReference>
<dbReference type="GO" id="GO:0004016">
    <property type="term" value="F:adenylate cyclase activity"/>
    <property type="evidence" value="ECO:0007669"/>
    <property type="project" value="TreeGrafter"/>
</dbReference>
<dbReference type="InterPro" id="IPR050338">
    <property type="entry name" value="DisA"/>
</dbReference>
<feature type="domain" description="DAC" evidence="7">
    <location>
        <begin position="286"/>
        <end position="445"/>
    </location>
</feature>
<evidence type="ECO:0000259" key="6">
    <source>
        <dbReference type="PROSITE" id="PS51094"/>
    </source>
</evidence>
<evidence type="ECO:0000313" key="8">
    <source>
        <dbReference type="EMBL" id="MBC2596211.1"/>
    </source>
</evidence>
<evidence type="ECO:0000256" key="5">
    <source>
        <dbReference type="ARBA" id="ARBA00022840"/>
    </source>
</evidence>
<dbReference type="InterPro" id="IPR016152">
    <property type="entry name" value="PTrfase/Anion_transptr"/>
</dbReference>
<evidence type="ECO:0000313" key="9">
    <source>
        <dbReference type="Proteomes" id="UP000546464"/>
    </source>
</evidence>
<dbReference type="Gene3D" id="3.40.930.10">
    <property type="entry name" value="Mannitol-specific EII, Chain A"/>
    <property type="match status" value="1"/>
</dbReference>
<dbReference type="Pfam" id="PF02457">
    <property type="entry name" value="DAC"/>
    <property type="match status" value="1"/>
</dbReference>
<keyword evidence="4" id="KW-0547">Nucleotide-binding</keyword>
<dbReference type="PROSITE" id="PS51794">
    <property type="entry name" value="DAC"/>
    <property type="match status" value="1"/>
</dbReference>
<dbReference type="InterPro" id="IPR014499">
    <property type="entry name" value="DAC_DacZ"/>
</dbReference>
<dbReference type="AlphaFoldDB" id="A0A842HM92"/>
<evidence type="ECO:0000256" key="2">
    <source>
        <dbReference type="ARBA" id="ARBA00022679"/>
    </source>
</evidence>